<feature type="transmembrane region" description="Helical" evidence="12">
    <location>
        <begin position="212"/>
        <end position="231"/>
    </location>
</feature>
<dbReference type="PRINTS" id="PR00169">
    <property type="entry name" value="KCHANNEL"/>
</dbReference>
<evidence type="ECO:0000256" key="8">
    <source>
        <dbReference type="ARBA" id="ARBA00022989"/>
    </source>
</evidence>
<sequence>MRKHLYSVLDVKDDTSYLSKVYNIGNIFLTLISILPLLSHQQTQTLVMIETVAIVFFVIDYILRFITADIKFEHKKPVVAFLTYPFTPYAIIDMLAILPFLTVLNQSLRLFRLFRLSRSFRIFRTFRVFRYSKSFALLKRTVVKQKDSLILVGGLTLAYIFIAALLVFNIEPETFPTFLEALYWSTASVTTVAYGATYPISLTGQLFSMLSYIVGVIIIALPTSVITAGYIKEIENEKENKLNNNEMFKEEVE</sequence>
<feature type="domain" description="Ion transport" evidence="13">
    <location>
        <begin position="34"/>
        <end position="231"/>
    </location>
</feature>
<evidence type="ECO:0000256" key="9">
    <source>
        <dbReference type="ARBA" id="ARBA00023065"/>
    </source>
</evidence>
<evidence type="ECO:0000256" key="5">
    <source>
        <dbReference type="ARBA" id="ARBA00022826"/>
    </source>
</evidence>
<dbReference type="SUPFAM" id="SSF81324">
    <property type="entry name" value="Voltage-gated potassium channels"/>
    <property type="match status" value="1"/>
</dbReference>
<reference evidence="15" key="1">
    <citation type="journal article" date="2019" name="Int. J. Syst. Evol. Microbiol.">
        <title>The Global Catalogue of Microorganisms (GCM) 10K type strain sequencing project: providing services to taxonomists for standard genome sequencing and annotation.</title>
        <authorList>
            <consortium name="The Broad Institute Genomics Platform"/>
            <consortium name="The Broad Institute Genome Sequencing Center for Infectious Disease"/>
            <person name="Wu L."/>
            <person name="Ma J."/>
        </authorList>
    </citation>
    <scope>NUCLEOTIDE SEQUENCE [LARGE SCALE GENOMIC DNA]</scope>
    <source>
        <strain evidence="15">JCM 12662</strain>
    </source>
</reference>
<evidence type="ECO:0000313" key="14">
    <source>
        <dbReference type="EMBL" id="GAA0358330.1"/>
    </source>
</evidence>
<comment type="caution">
    <text evidence="14">The sequence shown here is derived from an EMBL/GenBank/DDBJ whole genome shotgun (WGS) entry which is preliminary data.</text>
</comment>
<protein>
    <submittedName>
        <fullName evidence="14">Ion transporter</fullName>
    </submittedName>
</protein>
<dbReference type="Gene3D" id="1.10.287.70">
    <property type="match status" value="1"/>
</dbReference>
<keyword evidence="10 12" id="KW-0472">Membrane</keyword>
<dbReference type="Pfam" id="PF00520">
    <property type="entry name" value="Ion_trans"/>
    <property type="match status" value="1"/>
</dbReference>
<dbReference type="PANTHER" id="PTHR11537:SF254">
    <property type="entry name" value="POTASSIUM VOLTAGE-GATED CHANNEL PROTEIN SHAB"/>
    <property type="match status" value="1"/>
</dbReference>
<keyword evidence="4 12" id="KW-0812">Transmembrane</keyword>
<evidence type="ECO:0000256" key="12">
    <source>
        <dbReference type="SAM" id="Phobius"/>
    </source>
</evidence>
<evidence type="ECO:0000256" key="10">
    <source>
        <dbReference type="ARBA" id="ARBA00023136"/>
    </source>
</evidence>
<feature type="transmembrane region" description="Helical" evidence="12">
    <location>
        <begin position="45"/>
        <end position="66"/>
    </location>
</feature>
<evidence type="ECO:0000256" key="11">
    <source>
        <dbReference type="ARBA" id="ARBA00023303"/>
    </source>
</evidence>
<proteinExistence type="predicted"/>
<feature type="transmembrane region" description="Helical" evidence="12">
    <location>
        <begin position="86"/>
        <end position="108"/>
    </location>
</feature>
<keyword evidence="11" id="KW-0407">Ion channel</keyword>
<keyword evidence="8 12" id="KW-1133">Transmembrane helix</keyword>
<evidence type="ECO:0000256" key="3">
    <source>
        <dbReference type="ARBA" id="ARBA00022538"/>
    </source>
</evidence>
<dbReference type="PANTHER" id="PTHR11537">
    <property type="entry name" value="VOLTAGE-GATED POTASSIUM CHANNEL"/>
    <property type="match status" value="1"/>
</dbReference>
<keyword evidence="6" id="KW-0851">Voltage-gated channel</keyword>
<name>A0ABN0X931_9LACT</name>
<dbReference type="Gene3D" id="1.20.120.350">
    <property type="entry name" value="Voltage-gated potassium channels. Chain C"/>
    <property type="match status" value="1"/>
</dbReference>
<keyword evidence="5" id="KW-0631">Potassium channel</keyword>
<evidence type="ECO:0000259" key="13">
    <source>
        <dbReference type="Pfam" id="PF00520"/>
    </source>
</evidence>
<keyword evidence="15" id="KW-1185">Reference proteome</keyword>
<keyword evidence="7" id="KW-0630">Potassium</keyword>
<dbReference type="Proteomes" id="UP001501166">
    <property type="component" value="Unassembled WGS sequence"/>
</dbReference>
<dbReference type="RefSeq" id="WP_343754396.1">
    <property type="nucleotide sequence ID" value="NZ_BAAACW010000055.1"/>
</dbReference>
<feature type="transmembrane region" description="Helical" evidence="12">
    <location>
        <begin position="149"/>
        <end position="170"/>
    </location>
</feature>
<comment type="subcellular location">
    <subcellularLocation>
        <location evidence="1">Membrane</location>
        <topology evidence="1">Multi-pass membrane protein</topology>
    </subcellularLocation>
</comment>
<feature type="transmembrane region" description="Helical" evidence="12">
    <location>
        <begin position="182"/>
        <end position="200"/>
    </location>
</feature>
<evidence type="ECO:0000256" key="4">
    <source>
        <dbReference type="ARBA" id="ARBA00022692"/>
    </source>
</evidence>
<evidence type="ECO:0000256" key="7">
    <source>
        <dbReference type="ARBA" id="ARBA00022958"/>
    </source>
</evidence>
<dbReference type="EMBL" id="BAAACW010000055">
    <property type="protein sequence ID" value="GAA0358330.1"/>
    <property type="molecule type" value="Genomic_DNA"/>
</dbReference>
<keyword evidence="3" id="KW-0633">Potassium transport</keyword>
<evidence type="ECO:0000256" key="1">
    <source>
        <dbReference type="ARBA" id="ARBA00004141"/>
    </source>
</evidence>
<dbReference type="InterPro" id="IPR005821">
    <property type="entry name" value="Ion_trans_dom"/>
</dbReference>
<keyword evidence="9" id="KW-0406">Ion transport</keyword>
<evidence type="ECO:0000256" key="6">
    <source>
        <dbReference type="ARBA" id="ARBA00022882"/>
    </source>
</evidence>
<keyword evidence="2" id="KW-0813">Transport</keyword>
<dbReference type="InterPro" id="IPR028325">
    <property type="entry name" value="VG_K_chnl"/>
</dbReference>
<accession>A0ABN0X931</accession>
<dbReference type="InterPro" id="IPR027359">
    <property type="entry name" value="Volt_channel_dom_sf"/>
</dbReference>
<organism evidence="14 15">
    <name type="scientific">Alkalibacterium iburiense</name>
    <dbReference type="NCBI Taxonomy" id="290589"/>
    <lineage>
        <taxon>Bacteria</taxon>
        <taxon>Bacillati</taxon>
        <taxon>Bacillota</taxon>
        <taxon>Bacilli</taxon>
        <taxon>Lactobacillales</taxon>
        <taxon>Carnobacteriaceae</taxon>
        <taxon>Alkalibacterium</taxon>
    </lineage>
</organism>
<gene>
    <name evidence="14" type="ORF">GCM10008932_08790</name>
</gene>
<evidence type="ECO:0000256" key="2">
    <source>
        <dbReference type="ARBA" id="ARBA00022448"/>
    </source>
</evidence>
<evidence type="ECO:0000313" key="15">
    <source>
        <dbReference type="Proteomes" id="UP001501166"/>
    </source>
</evidence>
<feature type="transmembrane region" description="Helical" evidence="12">
    <location>
        <begin position="20"/>
        <end position="38"/>
    </location>
</feature>